<dbReference type="KEGG" id="ndo:DDD_1340"/>
<accession>L7W8C7</accession>
<reference evidence="1 2" key="1">
    <citation type="journal article" date="2013" name="Genome Biol. Evol.">
        <title>Genomic makeup of the marine flavobacterium Nonlabens (Donghaeana) dokdonensis DSW-6 and identification of a novel class of rhodopsins.</title>
        <authorList>
            <person name="Kwon S.K."/>
            <person name="Kim B.K."/>
            <person name="Song J.Y."/>
            <person name="Kwak M.J."/>
            <person name="Lee C.H."/>
            <person name="Yoon J.H."/>
            <person name="Oh T.K."/>
            <person name="Kim J.F."/>
        </authorList>
    </citation>
    <scope>NUCLEOTIDE SEQUENCE [LARGE SCALE GENOMIC DNA]</scope>
    <source>
        <strain evidence="2">DSM 17205 / KCTC 12402 / DSW-6</strain>
    </source>
</reference>
<proteinExistence type="predicted"/>
<name>L7W8C7_NONDD</name>
<gene>
    <name evidence="1" type="ordered locus">DDD_1340</name>
</gene>
<organism evidence="1 2">
    <name type="scientific">Nonlabens dokdonensis (strain DSM 17205 / KCTC 12402 / DSW-6)</name>
    <name type="common">Donghaeana dokdonensis</name>
    <dbReference type="NCBI Taxonomy" id="592029"/>
    <lineage>
        <taxon>Bacteria</taxon>
        <taxon>Pseudomonadati</taxon>
        <taxon>Bacteroidota</taxon>
        <taxon>Flavobacteriia</taxon>
        <taxon>Flavobacteriales</taxon>
        <taxon>Flavobacteriaceae</taxon>
        <taxon>Nonlabens</taxon>
    </lineage>
</organism>
<dbReference type="EMBL" id="CP001397">
    <property type="protein sequence ID" value="AGC76467.1"/>
    <property type="molecule type" value="Genomic_DNA"/>
</dbReference>
<protein>
    <submittedName>
        <fullName evidence="1">Uncharacterized protein</fullName>
    </submittedName>
</protein>
<sequence length="40" mass="4831">MIYPLDTKALKCYMRNRNKYKTQLFLAGLFNKGCSYFLIY</sequence>
<dbReference type="PATRIC" id="fig|592029.3.peg.1329"/>
<dbReference type="STRING" id="592029.DDD_1340"/>
<dbReference type="HOGENOM" id="CLU_3293240_0_0_10"/>
<dbReference type="Proteomes" id="UP000011173">
    <property type="component" value="Chromosome"/>
</dbReference>
<evidence type="ECO:0000313" key="2">
    <source>
        <dbReference type="Proteomes" id="UP000011173"/>
    </source>
</evidence>
<dbReference type="AlphaFoldDB" id="L7W8C7"/>
<evidence type="ECO:0000313" key="1">
    <source>
        <dbReference type="EMBL" id="AGC76467.1"/>
    </source>
</evidence>